<dbReference type="Proteomes" id="UP001172083">
    <property type="component" value="Unassembled WGS sequence"/>
</dbReference>
<keyword evidence="3" id="KW-1185">Reference proteome</keyword>
<reference evidence="2" key="1">
    <citation type="submission" date="2023-06" db="EMBL/GenBank/DDBJ databases">
        <title>Genomic of Agaribacillus aureum.</title>
        <authorList>
            <person name="Wang G."/>
        </authorList>
    </citation>
    <scope>NUCLEOTIDE SEQUENCE</scope>
    <source>
        <strain evidence="2">BMA12</strain>
    </source>
</reference>
<proteinExistence type="predicted"/>
<dbReference type="InterPro" id="IPR018707">
    <property type="entry name" value="LpxR"/>
</dbReference>
<protein>
    <submittedName>
        <fullName evidence="2">Lipid A deacylase LpxR family protein</fullName>
    </submittedName>
</protein>
<dbReference type="RefSeq" id="WP_346756281.1">
    <property type="nucleotide sequence ID" value="NZ_JAUJEB010000001.1"/>
</dbReference>
<name>A0ABT8KZT1_9BACT</name>
<evidence type="ECO:0000313" key="3">
    <source>
        <dbReference type="Proteomes" id="UP001172083"/>
    </source>
</evidence>
<keyword evidence="1" id="KW-0732">Signal</keyword>
<evidence type="ECO:0000256" key="1">
    <source>
        <dbReference type="SAM" id="SignalP"/>
    </source>
</evidence>
<evidence type="ECO:0000313" key="2">
    <source>
        <dbReference type="EMBL" id="MDN5210944.1"/>
    </source>
</evidence>
<dbReference type="InterPro" id="IPR037107">
    <property type="entry name" value="Put_OMP_sf"/>
</dbReference>
<dbReference type="Gene3D" id="2.40.128.140">
    <property type="entry name" value="Outer membrane protein"/>
    <property type="match status" value="1"/>
</dbReference>
<comment type="caution">
    <text evidence="2">The sequence shown here is derived from an EMBL/GenBank/DDBJ whole genome shotgun (WGS) entry which is preliminary data.</text>
</comment>
<feature type="chain" id="PRO_5047413704" evidence="1">
    <location>
        <begin position="22"/>
        <end position="313"/>
    </location>
</feature>
<dbReference type="Pfam" id="PF09982">
    <property type="entry name" value="LpxR"/>
    <property type="match status" value="1"/>
</dbReference>
<accession>A0ABT8KZT1</accession>
<sequence length="313" mass="35568">MVRLLIIFVLICFFSAPKIQGQETKANQIIVQADNDQFYFNPTDRYYSNGIGIRWERIIGNHGFPAIKGVDKRILVAGIQHKIYTPSAITFYENSRHDRPYAATLTVTGGLRLFFHQHQYIQSDITLGVAGPMALGQKLQEWWHDRIDIFEPRGWENQIVNNPVAAIRLQLTRQWFHQRFIDFISTSTLNLGTMLTSVRQSGKFRVGNPKTLNTSAYSGGHLGSESAATTVEIYFFAGGGMEYVNYNGLIEGNWIGRESPHTLGIVPWVFHGEYGLQVSAWFINTSFTVHHLSKEVKNGLKHRYASIKLGIKF</sequence>
<feature type="signal peptide" evidence="1">
    <location>
        <begin position="1"/>
        <end position="21"/>
    </location>
</feature>
<dbReference type="EMBL" id="JAUJEB010000001">
    <property type="protein sequence ID" value="MDN5210944.1"/>
    <property type="molecule type" value="Genomic_DNA"/>
</dbReference>
<organism evidence="2 3">
    <name type="scientific">Agaribacillus aureus</name>
    <dbReference type="NCBI Taxonomy" id="3051825"/>
    <lineage>
        <taxon>Bacteria</taxon>
        <taxon>Pseudomonadati</taxon>
        <taxon>Bacteroidota</taxon>
        <taxon>Cytophagia</taxon>
        <taxon>Cytophagales</taxon>
        <taxon>Splendidivirgaceae</taxon>
        <taxon>Agaribacillus</taxon>
    </lineage>
</organism>
<gene>
    <name evidence="2" type="ORF">QQ020_02755</name>
</gene>